<proteinExistence type="predicted"/>
<dbReference type="AlphaFoldDB" id="A0A956LWM1"/>
<gene>
    <name evidence="1" type="ORF">KC729_03305</name>
</gene>
<accession>A0A956LWM1</accession>
<evidence type="ECO:0000313" key="1">
    <source>
        <dbReference type="EMBL" id="MCA9726683.1"/>
    </source>
</evidence>
<evidence type="ECO:0000313" key="2">
    <source>
        <dbReference type="Proteomes" id="UP000697710"/>
    </source>
</evidence>
<dbReference type="Proteomes" id="UP000697710">
    <property type="component" value="Unassembled WGS sequence"/>
</dbReference>
<dbReference type="EMBL" id="JAGQHR010000055">
    <property type="protein sequence ID" value="MCA9726683.1"/>
    <property type="molecule type" value="Genomic_DNA"/>
</dbReference>
<reference evidence="1" key="1">
    <citation type="submission" date="2020-04" db="EMBL/GenBank/DDBJ databases">
        <authorList>
            <person name="Zhang T."/>
        </authorList>
    </citation>
    <scope>NUCLEOTIDE SEQUENCE</scope>
    <source>
        <strain evidence="1">HKST-UBA01</strain>
    </source>
</reference>
<protein>
    <submittedName>
        <fullName evidence="1">Uncharacterized protein</fullName>
    </submittedName>
</protein>
<reference evidence="1" key="2">
    <citation type="journal article" date="2021" name="Microbiome">
        <title>Successional dynamics and alternative stable states in a saline activated sludge microbial community over 9 years.</title>
        <authorList>
            <person name="Wang Y."/>
            <person name="Ye J."/>
            <person name="Ju F."/>
            <person name="Liu L."/>
            <person name="Boyd J.A."/>
            <person name="Deng Y."/>
            <person name="Parks D.H."/>
            <person name="Jiang X."/>
            <person name="Yin X."/>
            <person name="Woodcroft B.J."/>
            <person name="Tyson G.W."/>
            <person name="Hugenholtz P."/>
            <person name="Polz M.F."/>
            <person name="Zhang T."/>
        </authorList>
    </citation>
    <scope>NUCLEOTIDE SEQUENCE</scope>
    <source>
        <strain evidence="1">HKST-UBA01</strain>
    </source>
</reference>
<comment type="caution">
    <text evidence="1">The sequence shown here is derived from an EMBL/GenBank/DDBJ whole genome shotgun (WGS) entry which is preliminary data.</text>
</comment>
<name>A0A956LWM1_UNCEI</name>
<sequence length="124" mass="13862">MSYTVPSSGSPSPDPERLGAVGEALRVLQQVDSELHLERLEAAGTRLALDLEQSGLRDPARIVGTMLELVRDRRRGRTGLAARDLRDLHKSYYDVACALGTSVPVRQPHEPRGIRRWIRRGEPR</sequence>
<organism evidence="1 2">
    <name type="scientific">Eiseniibacteriota bacterium</name>
    <dbReference type="NCBI Taxonomy" id="2212470"/>
    <lineage>
        <taxon>Bacteria</taxon>
        <taxon>Candidatus Eiseniibacteriota</taxon>
    </lineage>
</organism>